<sequence>MIAVLVVLVVLLPILIYGAGRAGWRQRSVNRILSAAETDDMELLGNSMRKKTVNRTTVQGDSALHLAYYANERNAIENLRAYGADEHLRNKLGLTPRDMAALAVTESQLQQCIRYLDRDGYWRSSKEAYGVYLQLRETPPRIFNPAVVREVLEACHRRELLILAIKVGKTGSQEKLAEALDAFGNKPMAEDYLNAGSPFLREAAQRWAQSHNYRIFTTPGGPRVVWGQF</sequence>
<accession>A0ABW6RV55</accession>
<keyword evidence="3" id="KW-1185">Reference proteome</keyword>
<evidence type="ECO:0000256" key="1">
    <source>
        <dbReference type="PROSITE-ProRule" id="PRU00023"/>
    </source>
</evidence>
<dbReference type="InterPro" id="IPR002110">
    <property type="entry name" value="Ankyrin_rpt"/>
</dbReference>
<dbReference type="Gene3D" id="1.25.40.20">
    <property type="entry name" value="Ankyrin repeat-containing domain"/>
    <property type="match status" value="1"/>
</dbReference>
<name>A0ABW6RV55_9NOCA</name>
<evidence type="ECO:0000313" key="2">
    <source>
        <dbReference type="EMBL" id="MFF3567897.1"/>
    </source>
</evidence>
<reference evidence="2 3" key="1">
    <citation type="submission" date="2024-10" db="EMBL/GenBank/DDBJ databases">
        <title>The Natural Products Discovery Center: Release of the First 8490 Sequenced Strains for Exploring Actinobacteria Biosynthetic Diversity.</title>
        <authorList>
            <person name="Kalkreuter E."/>
            <person name="Kautsar S.A."/>
            <person name="Yang D."/>
            <person name="Bader C.D."/>
            <person name="Teijaro C.N."/>
            <person name="Fluegel L."/>
            <person name="Davis C.M."/>
            <person name="Simpson J.R."/>
            <person name="Lauterbach L."/>
            <person name="Steele A.D."/>
            <person name="Gui C."/>
            <person name="Meng S."/>
            <person name="Li G."/>
            <person name="Viehrig K."/>
            <person name="Ye F."/>
            <person name="Su P."/>
            <person name="Kiefer A.F."/>
            <person name="Nichols A."/>
            <person name="Cepeda A.J."/>
            <person name="Yan W."/>
            <person name="Fan B."/>
            <person name="Jiang Y."/>
            <person name="Adhikari A."/>
            <person name="Zheng C.-J."/>
            <person name="Schuster L."/>
            <person name="Cowan T.M."/>
            <person name="Smanski M.J."/>
            <person name="Chevrette M.G."/>
            <person name="De Carvalho L.P.S."/>
            <person name="Shen B."/>
        </authorList>
    </citation>
    <scope>NUCLEOTIDE SEQUENCE [LARGE SCALE GENOMIC DNA]</scope>
    <source>
        <strain evidence="2 3">NPDC002593</strain>
    </source>
</reference>
<dbReference type="Proteomes" id="UP001601992">
    <property type="component" value="Unassembled WGS sequence"/>
</dbReference>
<dbReference type="RefSeq" id="WP_387403080.1">
    <property type="nucleotide sequence ID" value="NZ_JBIAQY010000002.1"/>
</dbReference>
<comment type="caution">
    <text evidence="2">The sequence shown here is derived from an EMBL/GenBank/DDBJ whole genome shotgun (WGS) entry which is preliminary data.</text>
</comment>
<protein>
    <recommendedName>
        <fullName evidence="4">Ankyrin repeat-containing protein</fullName>
    </recommendedName>
</protein>
<keyword evidence="1" id="KW-0040">ANK repeat</keyword>
<organism evidence="2 3">
    <name type="scientific">Nocardia jiangxiensis</name>
    <dbReference type="NCBI Taxonomy" id="282685"/>
    <lineage>
        <taxon>Bacteria</taxon>
        <taxon>Bacillati</taxon>
        <taxon>Actinomycetota</taxon>
        <taxon>Actinomycetes</taxon>
        <taxon>Mycobacteriales</taxon>
        <taxon>Nocardiaceae</taxon>
        <taxon>Nocardia</taxon>
    </lineage>
</organism>
<evidence type="ECO:0008006" key="4">
    <source>
        <dbReference type="Google" id="ProtNLM"/>
    </source>
</evidence>
<dbReference type="SUPFAM" id="SSF48403">
    <property type="entry name" value="Ankyrin repeat"/>
    <property type="match status" value="1"/>
</dbReference>
<evidence type="ECO:0000313" key="3">
    <source>
        <dbReference type="Proteomes" id="UP001601992"/>
    </source>
</evidence>
<dbReference type="InterPro" id="IPR036770">
    <property type="entry name" value="Ankyrin_rpt-contain_sf"/>
</dbReference>
<dbReference type="PROSITE" id="PS50297">
    <property type="entry name" value="ANK_REP_REGION"/>
    <property type="match status" value="1"/>
</dbReference>
<dbReference type="PROSITE" id="PS50088">
    <property type="entry name" value="ANK_REPEAT"/>
    <property type="match status" value="1"/>
</dbReference>
<dbReference type="EMBL" id="JBIAQY010000002">
    <property type="protein sequence ID" value="MFF3567897.1"/>
    <property type="molecule type" value="Genomic_DNA"/>
</dbReference>
<gene>
    <name evidence="2" type="ORF">ACFYXQ_08955</name>
</gene>
<feature type="repeat" description="ANK" evidence="1">
    <location>
        <begin position="59"/>
        <end position="91"/>
    </location>
</feature>
<proteinExistence type="predicted"/>